<keyword evidence="3" id="KW-1185">Reference proteome</keyword>
<name>A0A841AZT2_9PSEU</name>
<gene>
    <name evidence="2" type="ORF">HDA45_002604</name>
</gene>
<dbReference type="Proteomes" id="UP000580861">
    <property type="component" value="Unassembled WGS sequence"/>
</dbReference>
<feature type="chain" id="PRO_5038505165" evidence="1">
    <location>
        <begin position="20"/>
        <end position="232"/>
    </location>
</feature>
<evidence type="ECO:0000256" key="1">
    <source>
        <dbReference type="SAM" id="SignalP"/>
    </source>
</evidence>
<protein>
    <submittedName>
        <fullName evidence="2">Uncharacterized protein</fullName>
    </submittedName>
</protein>
<keyword evidence="1" id="KW-0732">Signal</keyword>
<organism evidence="2 3">
    <name type="scientific">Amycolatopsis umgeniensis</name>
    <dbReference type="NCBI Taxonomy" id="336628"/>
    <lineage>
        <taxon>Bacteria</taxon>
        <taxon>Bacillati</taxon>
        <taxon>Actinomycetota</taxon>
        <taxon>Actinomycetes</taxon>
        <taxon>Pseudonocardiales</taxon>
        <taxon>Pseudonocardiaceae</taxon>
        <taxon>Amycolatopsis</taxon>
    </lineage>
</organism>
<accession>A0A841AZT2</accession>
<proteinExistence type="predicted"/>
<comment type="caution">
    <text evidence="2">The sequence shown here is derived from an EMBL/GenBank/DDBJ whole genome shotgun (WGS) entry which is preliminary data.</text>
</comment>
<dbReference type="EMBL" id="JACHMX010000001">
    <property type="protein sequence ID" value="MBB5852517.1"/>
    <property type="molecule type" value="Genomic_DNA"/>
</dbReference>
<evidence type="ECO:0000313" key="2">
    <source>
        <dbReference type="EMBL" id="MBB5852517.1"/>
    </source>
</evidence>
<feature type="signal peptide" evidence="1">
    <location>
        <begin position="1"/>
        <end position="19"/>
    </location>
</feature>
<dbReference type="RefSeq" id="WP_184895006.1">
    <property type="nucleotide sequence ID" value="NZ_JACHMX010000001.1"/>
</dbReference>
<dbReference type="AlphaFoldDB" id="A0A841AZT2"/>
<reference evidence="2 3" key="1">
    <citation type="submission" date="2020-08" db="EMBL/GenBank/DDBJ databases">
        <title>Sequencing the genomes of 1000 actinobacteria strains.</title>
        <authorList>
            <person name="Klenk H.-P."/>
        </authorList>
    </citation>
    <scope>NUCLEOTIDE SEQUENCE [LARGE SCALE GENOMIC DNA]</scope>
    <source>
        <strain evidence="2 3">DSM 45272</strain>
    </source>
</reference>
<sequence length="232" mass="25044">MPGYATPAAAITSRFRALAALLTRNATVLEASGLPGEVVAPRSTVYRDVAAQLNLQAGVEGERAAGNPLVLVLSEYETALAMAHRFELLAGQLTANARILTAGTSDVVMRRRARVYRDVAAQVRLLARFEVDEATARRIRAQRPVTEALRMPSRVARQAATRAPRVRAAFLEVLVAAIAKRRRRGWSVARLTLWLRGELRDPQTGAVHPCAEKSFVSYVVALLGGPVGTVAA</sequence>
<evidence type="ECO:0000313" key="3">
    <source>
        <dbReference type="Proteomes" id="UP000580861"/>
    </source>
</evidence>